<evidence type="ECO:0000313" key="11">
    <source>
        <dbReference type="EMBL" id="KAK9756371.1"/>
    </source>
</evidence>
<dbReference type="InterPro" id="IPR000719">
    <property type="entry name" value="Prot_kinase_dom"/>
</dbReference>
<comment type="catalytic activity">
    <reaction evidence="8">
        <text>L-seryl-[protein] + ATP = O-phospho-L-seryl-[protein] + ADP + H(+)</text>
        <dbReference type="Rhea" id="RHEA:17989"/>
        <dbReference type="Rhea" id="RHEA-COMP:9863"/>
        <dbReference type="Rhea" id="RHEA-COMP:11604"/>
        <dbReference type="ChEBI" id="CHEBI:15378"/>
        <dbReference type="ChEBI" id="CHEBI:29999"/>
        <dbReference type="ChEBI" id="CHEBI:30616"/>
        <dbReference type="ChEBI" id="CHEBI:83421"/>
        <dbReference type="ChEBI" id="CHEBI:456216"/>
        <dbReference type="EC" id="2.7.11.1"/>
    </reaction>
</comment>
<keyword evidence="2" id="KW-0723">Serine/threonine-protein kinase</keyword>
<reference evidence="11" key="1">
    <citation type="submission" date="2024-03" db="EMBL/GenBank/DDBJ databases">
        <title>WGS assembly of Saponaria officinalis var. Norfolk2.</title>
        <authorList>
            <person name="Jenkins J."/>
            <person name="Shu S."/>
            <person name="Grimwood J."/>
            <person name="Barry K."/>
            <person name="Goodstein D."/>
            <person name="Schmutz J."/>
            <person name="Leebens-Mack J."/>
            <person name="Osbourn A."/>
        </authorList>
    </citation>
    <scope>NUCLEOTIDE SEQUENCE [LARGE SCALE GENOMIC DNA]</scope>
    <source>
        <strain evidence="11">JIC</strain>
    </source>
</reference>
<dbReference type="InterPro" id="IPR001245">
    <property type="entry name" value="Ser-Thr/Tyr_kinase_cat_dom"/>
</dbReference>
<evidence type="ECO:0000256" key="9">
    <source>
        <dbReference type="SAM" id="MobiDB-lite"/>
    </source>
</evidence>
<proteinExistence type="predicted"/>
<dbReference type="GO" id="GO:0004713">
    <property type="term" value="F:protein tyrosine kinase activity"/>
    <property type="evidence" value="ECO:0007669"/>
    <property type="project" value="InterPro"/>
</dbReference>
<accession>A0AAW1ND08</accession>
<dbReference type="InterPro" id="IPR008266">
    <property type="entry name" value="Tyr_kinase_AS"/>
</dbReference>
<gene>
    <name evidence="11" type="ORF">RND81_01G092200</name>
</gene>
<evidence type="ECO:0000256" key="4">
    <source>
        <dbReference type="ARBA" id="ARBA00022741"/>
    </source>
</evidence>
<dbReference type="FunFam" id="1.10.510.10:FF:001023">
    <property type="entry name" value="Os07g0541700 protein"/>
    <property type="match status" value="1"/>
</dbReference>
<dbReference type="SUPFAM" id="SSF56112">
    <property type="entry name" value="Protein kinase-like (PK-like)"/>
    <property type="match status" value="1"/>
</dbReference>
<comment type="caution">
    <text evidence="11">The sequence shown here is derived from an EMBL/GenBank/DDBJ whole genome shotgun (WGS) entry which is preliminary data.</text>
</comment>
<dbReference type="GO" id="GO:0004674">
    <property type="term" value="F:protein serine/threonine kinase activity"/>
    <property type="evidence" value="ECO:0007669"/>
    <property type="project" value="UniProtKB-KW"/>
</dbReference>
<keyword evidence="3" id="KW-0808">Transferase</keyword>
<evidence type="ECO:0000256" key="8">
    <source>
        <dbReference type="ARBA" id="ARBA00048679"/>
    </source>
</evidence>
<dbReference type="GO" id="GO:0005524">
    <property type="term" value="F:ATP binding"/>
    <property type="evidence" value="ECO:0007669"/>
    <property type="project" value="UniProtKB-KW"/>
</dbReference>
<feature type="region of interest" description="Disordered" evidence="9">
    <location>
        <begin position="686"/>
        <end position="710"/>
    </location>
</feature>
<dbReference type="FunFam" id="3.30.200.20:FF:000162">
    <property type="entry name" value="Adenine nucleotide alpha hydrolase-like domain kinase"/>
    <property type="match status" value="1"/>
</dbReference>
<dbReference type="PANTHER" id="PTHR47989">
    <property type="entry name" value="OS01G0750732 PROTEIN"/>
    <property type="match status" value="1"/>
</dbReference>
<evidence type="ECO:0000256" key="7">
    <source>
        <dbReference type="ARBA" id="ARBA00047899"/>
    </source>
</evidence>
<comment type="catalytic activity">
    <reaction evidence="7">
        <text>L-threonyl-[protein] + ATP = O-phospho-L-threonyl-[protein] + ADP + H(+)</text>
        <dbReference type="Rhea" id="RHEA:46608"/>
        <dbReference type="Rhea" id="RHEA-COMP:11060"/>
        <dbReference type="Rhea" id="RHEA-COMP:11605"/>
        <dbReference type="ChEBI" id="CHEBI:15378"/>
        <dbReference type="ChEBI" id="CHEBI:30013"/>
        <dbReference type="ChEBI" id="CHEBI:30616"/>
        <dbReference type="ChEBI" id="CHEBI:61977"/>
        <dbReference type="ChEBI" id="CHEBI:456216"/>
        <dbReference type="EC" id="2.7.11.1"/>
    </reaction>
</comment>
<dbReference type="EMBL" id="JBDFQZ010000001">
    <property type="protein sequence ID" value="KAK9756371.1"/>
    <property type="molecule type" value="Genomic_DNA"/>
</dbReference>
<dbReference type="AlphaFoldDB" id="A0AAW1ND08"/>
<evidence type="ECO:0000256" key="3">
    <source>
        <dbReference type="ARBA" id="ARBA00022679"/>
    </source>
</evidence>
<evidence type="ECO:0000256" key="6">
    <source>
        <dbReference type="ARBA" id="ARBA00022840"/>
    </source>
</evidence>
<evidence type="ECO:0000259" key="10">
    <source>
        <dbReference type="PROSITE" id="PS50011"/>
    </source>
</evidence>
<evidence type="ECO:0000256" key="1">
    <source>
        <dbReference type="ARBA" id="ARBA00012513"/>
    </source>
</evidence>
<keyword evidence="12" id="KW-1185">Reference proteome</keyword>
<feature type="domain" description="Protein kinase" evidence="10">
    <location>
        <begin position="394"/>
        <end position="676"/>
    </location>
</feature>
<organism evidence="11 12">
    <name type="scientific">Saponaria officinalis</name>
    <name type="common">Common soapwort</name>
    <name type="synonym">Lychnis saponaria</name>
    <dbReference type="NCBI Taxonomy" id="3572"/>
    <lineage>
        <taxon>Eukaryota</taxon>
        <taxon>Viridiplantae</taxon>
        <taxon>Streptophyta</taxon>
        <taxon>Embryophyta</taxon>
        <taxon>Tracheophyta</taxon>
        <taxon>Spermatophyta</taxon>
        <taxon>Magnoliopsida</taxon>
        <taxon>eudicotyledons</taxon>
        <taxon>Gunneridae</taxon>
        <taxon>Pentapetalae</taxon>
        <taxon>Caryophyllales</taxon>
        <taxon>Caryophyllaceae</taxon>
        <taxon>Caryophylleae</taxon>
        <taxon>Saponaria</taxon>
    </lineage>
</organism>
<sequence length="710" mass="78456">MLPTKVGSSRRFNAANLTAALPAPAAVIVAVKAERAVSKDALAWALTHVIRPGDCISLLAVFPDRPTGRRLWNFPRLSGNCAGIDGGNLPEKICEISESCSQMALQFNNQIQVKVRVKVVLGLPAGEVAAEAKRNGANWVILDKKLREEQKHCIEKLTCSIVVMKGSQPQVLRLNLGYSDEPQTPFYSATSSPALDSGRLQSFRMKHSTPISSPEYASSSFSRTTADTSLSTFDMPPSPFLVYEQNPLFEGPNKGKETPTSSPFNTLESDRERLLTSNRYDAFWHPQAQNHDKRAPIPANYRYSHESRSPASKIVVDNLFKQECNARNEMLKTDKYNEGHNFNQKSSVRDSVSIARASSAPPPLCSICQHKTPVFGKPPRRFSYEELEAATSGFSDPNLLAEGGFGIVHRGVLTDGQVVAVKQLKFADSEGDVDFCREVRVLSCAQHRNVVLLIGFCLEGQKRVLVYEYICNRSLDFHLHSKNSAPLNPQSRLKIALGTARGLRYLHEDCRVGCIIHRDLRPNNILLTHDLEPLVGDFGLARLHSEWNVGVDQRVIGASGYIAPEYFDGGNITEKLDVYAFGVVLMELITGKRIKELQQDKGLSSLTQIFDPLASLQGNLHLRPGYSSKGGDGMPYEIETMGNAASLCLRRDPESRPSMSKVLRILEGGSTPMPLVLDLNSVGSQSGHLQGLRPRRQSELRKCHSRKLSQ</sequence>
<dbReference type="SMART" id="SM00219">
    <property type="entry name" value="TyrKc"/>
    <property type="match status" value="1"/>
</dbReference>
<dbReference type="PROSITE" id="PS00109">
    <property type="entry name" value="PROTEIN_KINASE_TYR"/>
    <property type="match status" value="1"/>
</dbReference>
<dbReference type="Gene3D" id="3.30.200.20">
    <property type="entry name" value="Phosphorylase Kinase, domain 1"/>
    <property type="match status" value="1"/>
</dbReference>
<dbReference type="EC" id="2.7.11.1" evidence="1"/>
<evidence type="ECO:0000256" key="5">
    <source>
        <dbReference type="ARBA" id="ARBA00022777"/>
    </source>
</evidence>
<keyword evidence="6" id="KW-0067">ATP-binding</keyword>
<evidence type="ECO:0000313" key="12">
    <source>
        <dbReference type="Proteomes" id="UP001443914"/>
    </source>
</evidence>
<keyword evidence="5" id="KW-0418">Kinase</keyword>
<dbReference type="PANTHER" id="PTHR47989:SF14">
    <property type="entry name" value="INACTIVE PROTEIN KINASE SELMODRAFT_444075"/>
    <property type="match status" value="1"/>
</dbReference>
<protein>
    <recommendedName>
        <fullName evidence="1">non-specific serine/threonine protein kinase</fullName>
        <ecNumber evidence="1">2.7.11.1</ecNumber>
    </recommendedName>
</protein>
<evidence type="ECO:0000256" key="2">
    <source>
        <dbReference type="ARBA" id="ARBA00022527"/>
    </source>
</evidence>
<dbReference type="InterPro" id="IPR011009">
    <property type="entry name" value="Kinase-like_dom_sf"/>
</dbReference>
<dbReference type="Pfam" id="PF07714">
    <property type="entry name" value="PK_Tyr_Ser-Thr"/>
    <property type="match status" value="1"/>
</dbReference>
<dbReference type="Gene3D" id="1.10.510.10">
    <property type="entry name" value="Transferase(Phosphotransferase) domain 1"/>
    <property type="match status" value="1"/>
</dbReference>
<dbReference type="Proteomes" id="UP001443914">
    <property type="component" value="Unassembled WGS sequence"/>
</dbReference>
<dbReference type="InterPro" id="IPR020635">
    <property type="entry name" value="Tyr_kinase_cat_dom"/>
</dbReference>
<dbReference type="PROSITE" id="PS50011">
    <property type="entry name" value="PROTEIN_KINASE_DOM"/>
    <property type="match status" value="1"/>
</dbReference>
<name>A0AAW1ND08_SAPOF</name>
<keyword evidence="4" id="KW-0547">Nucleotide-binding</keyword>